<organism evidence="6 7">
    <name type="scientific">Baekduia soli</name>
    <dbReference type="NCBI Taxonomy" id="496014"/>
    <lineage>
        <taxon>Bacteria</taxon>
        <taxon>Bacillati</taxon>
        <taxon>Actinomycetota</taxon>
        <taxon>Thermoleophilia</taxon>
        <taxon>Solirubrobacterales</taxon>
        <taxon>Baekduiaceae</taxon>
        <taxon>Baekduia</taxon>
    </lineage>
</organism>
<sequence>MAREDRIPTSRWARAAKVGRLAATQGAKQAGTRAMNLTRDEQASQDAMARRQAETAKQIVAALGTMKGAAMKLGQVMSFLDVGLVPEEFREEFQAELAKLRDAAPKVSFKDMKKVLEGEYGEPLDRVFESFDPAPIAAASIGQVYRARYEGRDVAVKVQYPGVATAVRSDLQNLGLILRLMKSVAPGLDPKELGAEIRGRVEEELDYELEAQNQRTLARIYRDHPFVVIPDVYTSLSHERVIVSEYVSGRRFEEFKTCPAPERDRIGEMIFRFYFGSMYRHHQFSGDPHPGNCLLLDDGRMAFLDFGLFKRISADVAEYELQTQRLGIEGRGEELIAHLHEGGWLGQPEYYDAASILEQFHDLTGWYTLDAEIELSPEIATDVMIQMSDPRSRWWGKLRHETLPPEHLFGRRLEMLTLAVISQLRASGNWHRVAREWIYGDEPQTELGRQEAEFNAR</sequence>
<dbReference type="InterPro" id="IPR011009">
    <property type="entry name" value="Kinase-like_dom_sf"/>
</dbReference>
<evidence type="ECO:0000256" key="4">
    <source>
        <dbReference type="ARBA" id="ARBA00022840"/>
    </source>
</evidence>
<dbReference type="AlphaFoldDB" id="A0A5B8U248"/>
<feature type="domain" description="ABC1 atypical kinase-like" evidence="5">
    <location>
        <begin position="99"/>
        <end position="316"/>
    </location>
</feature>
<name>A0A5B8U248_9ACTN</name>
<evidence type="ECO:0000313" key="7">
    <source>
        <dbReference type="Proteomes" id="UP000321805"/>
    </source>
</evidence>
<dbReference type="Gene3D" id="1.10.510.10">
    <property type="entry name" value="Transferase(Phosphotransferase) domain 1"/>
    <property type="match status" value="1"/>
</dbReference>
<dbReference type="EMBL" id="CP042430">
    <property type="protein sequence ID" value="QEC47134.1"/>
    <property type="molecule type" value="Genomic_DNA"/>
</dbReference>
<reference evidence="6 7" key="1">
    <citation type="journal article" date="2018" name="J. Microbiol.">
        <title>Baekduia soli gen. nov., sp. nov., a novel bacterium isolated from the soil of Baekdu Mountain and proposal of a novel family name, Baekduiaceae fam. nov.</title>
        <authorList>
            <person name="An D.S."/>
            <person name="Siddiqi M.Z."/>
            <person name="Kim K.H."/>
            <person name="Yu H.S."/>
            <person name="Im W.T."/>
        </authorList>
    </citation>
    <scope>NUCLEOTIDE SEQUENCE [LARGE SCALE GENOMIC DNA]</scope>
    <source>
        <strain evidence="6 7">BR7-21</strain>
    </source>
</reference>
<evidence type="ECO:0000256" key="1">
    <source>
        <dbReference type="ARBA" id="ARBA00009670"/>
    </source>
</evidence>
<dbReference type="Pfam" id="PF03109">
    <property type="entry name" value="ABC1"/>
    <property type="match status" value="1"/>
</dbReference>
<keyword evidence="3" id="KW-0547">Nucleotide-binding</keyword>
<dbReference type="CDD" id="cd13970">
    <property type="entry name" value="ABC1_ADCK3"/>
    <property type="match status" value="1"/>
</dbReference>
<dbReference type="PANTHER" id="PTHR43851">
    <property type="match status" value="1"/>
</dbReference>
<dbReference type="InterPro" id="IPR004147">
    <property type="entry name" value="ABC1_dom"/>
</dbReference>
<dbReference type="GO" id="GO:0005524">
    <property type="term" value="F:ATP binding"/>
    <property type="evidence" value="ECO:0007669"/>
    <property type="project" value="UniProtKB-KW"/>
</dbReference>
<dbReference type="KEGG" id="bsol:FSW04_05720"/>
<proteinExistence type="inferred from homology"/>
<dbReference type="Proteomes" id="UP000321805">
    <property type="component" value="Chromosome"/>
</dbReference>
<dbReference type="GO" id="GO:0016301">
    <property type="term" value="F:kinase activity"/>
    <property type="evidence" value="ECO:0007669"/>
    <property type="project" value="UniProtKB-KW"/>
</dbReference>
<accession>A0A5B8U248</accession>
<keyword evidence="7" id="KW-1185">Reference proteome</keyword>
<evidence type="ECO:0000313" key="6">
    <source>
        <dbReference type="EMBL" id="QEC47134.1"/>
    </source>
</evidence>
<evidence type="ECO:0000256" key="2">
    <source>
        <dbReference type="ARBA" id="ARBA00022679"/>
    </source>
</evidence>
<protein>
    <submittedName>
        <fullName evidence="6">AarF/ABC1/UbiB kinase family protein</fullName>
    </submittedName>
</protein>
<evidence type="ECO:0000256" key="3">
    <source>
        <dbReference type="ARBA" id="ARBA00022741"/>
    </source>
</evidence>
<dbReference type="RefSeq" id="WP_146917184.1">
    <property type="nucleotide sequence ID" value="NZ_CP042430.1"/>
</dbReference>
<keyword evidence="2" id="KW-0808">Transferase</keyword>
<dbReference type="InterPro" id="IPR051409">
    <property type="entry name" value="Atypical_kinase_ADCK"/>
</dbReference>
<dbReference type="SUPFAM" id="SSF56112">
    <property type="entry name" value="Protein kinase-like (PK-like)"/>
    <property type="match status" value="1"/>
</dbReference>
<dbReference type="OrthoDB" id="9795390at2"/>
<gene>
    <name evidence="6" type="ORF">FSW04_05720</name>
</gene>
<dbReference type="InterPro" id="IPR034646">
    <property type="entry name" value="ADCK3_dom"/>
</dbReference>
<dbReference type="PANTHER" id="PTHR43851:SF3">
    <property type="entry name" value="COENZYME Q8"/>
    <property type="match status" value="1"/>
</dbReference>
<keyword evidence="6" id="KW-0418">Kinase</keyword>
<keyword evidence="4" id="KW-0067">ATP-binding</keyword>
<evidence type="ECO:0000259" key="5">
    <source>
        <dbReference type="Pfam" id="PF03109"/>
    </source>
</evidence>
<comment type="similarity">
    <text evidence="1">Belongs to the protein kinase superfamily. ADCK protein kinase family.</text>
</comment>